<reference evidence="2" key="2">
    <citation type="journal article" date="2012" name="PLoS ONE">
        <title>A Deeply Branching Thermophilic Bacterium with an Ancient Acetyl-CoA Pathway Dominates a Subsurface Ecosystem.</title>
        <authorList>
            <person name="Takami H."/>
            <person name="Noguchi H."/>
            <person name="Takaki Y."/>
            <person name="Uchiyama I."/>
            <person name="Toyoda A."/>
            <person name="Nishi S."/>
            <person name="Chee G.-J."/>
            <person name="Arai W."/>
            <person name="Nunoura T."/>
            <person name="Itoh T."/>
            <person name="Hattori M."/>
            <person name="Takai K."/>
        </authorList>
    </citation>
    <scope>NUCLEOTIDE SEQUENCE</scope>
</reference>
<dbReference type="SUPFAM" id="SSF51658">
    <property type="entry name" value="Xylose isomerase-like"/>
    <property type="match status" value="2"/>
</dbReference>
<sequence>MIQLCYSTFGMTRLDFLQAIEAVDRAGYAGVELAFHRDQFNVFNLADEDLERVRKCFETLRARPACVATASHFFTPSRPHEPSLMSPDLAGRKRRIDLIRRGIYVARRVGAPFVTFGSGFIRAEHLLHPEVNPHELLVDSIHQCLRALREEDDITLLIEPEPGMYIETIDQAIRLVEDVGSPRFRLHIDLCHMYCSEKDFIAGLARVAPYTRYLHVSDARQGYNLKILAWDGTSDLELDMDFASYLIYFPDTAEYLLVDRAHPIYFYDEFKPGAARQKQIEDLLNLGGVSAALRYVDYSTLYAGASPFDDEIFTYLISVPRLSFEVLERARPILLYLRMPIHDGKPLVDKMVANTLTGIVHFHEIPGEGTFDFGSAFRTLSEHGYSGYASVELYHHVESWEKALHDSYRHLAQFVA</sequence>
<organism evidence="2">
    <name type="scientific">uncultured Chloroflexota bacterium</name>
    <dbReference type="NCBI Taxonomy" id="166587"/>
    <lineage>
        <taxon>Bacteria</taxon>
        <taxon>Bacillati</taxon>
        <taxon>Chloroflexota</taxon>
        <taxon>environmental samples</taxon>
    </lineage>
</organism>
<dbReference type="AlphaFoldDB" id="H5SDW6"/>
<dbReference type="Gene3D" id="3.20.20.150">
    <property type="entry name" value="Divalent-metal-dependent TIM barrel enzymes"/>
    <property type="match status" value="2"/>
</dbReference>
<proteinExistence type="predicted"/>
<keyword evidence="2" id="KW-0540">Nuclease</keyword>
<reference evidence="2" key="1">
    <citation type="journal article" date="2005" name="Environ. Microbiol.">
        <title>Genetic and functional properties of uncultivated thermophilic crenarchaeotes from a subsurface gold mine as revealed by analysis of genome fragments.</title>
        <authorList>
            <person name="Nunoura T."/>
            <person name="Hirayama H."/>
            <person name="Takami H."/>
            <person name="Oida H."/>
            <person name="Nishi S."/>
            <person name="Shimamura S."/>
            <person name="Suzuki Y."/>
            <person name="Inagaki F."/>
            <person name="Takai K."/>
            <person name="Nealson K.H."/>
            <person name="Horikoshi K."/>
        </authorList>
    </citation>
    <scope>NUCLEOTIDE SEQUENCE</scope>
</reference>
<dbReference type="PANTHER" id="PTHR12110:SF21">
    <property type="entry name" value="XYLOSE ISOMERASE-LIKE TIM BARREL DOMAIN-CONTAINING PROTEIN"/>
    <property type="match status" value="1"/>
</dbReference>
<gene>
    <name evidence="2" type="ORF">HGMM_F14G08C02</name>
</gene>
<feature type="domain" description="Xylose isomerase-like TIM barrel" evidence="1">
    <location>
        <begin position="21"/>
        <end position="220"/>
    </location>
</feature>
<evidence type="ECO:0000313" key="2">
    <source>
        <dbReference type="EMBL" id="BAL54352.1"/>
    </source>
</evidence>
<dbReference type="InterPro" id="IPR013022">
    <property type="entry name" value="Xyl_isomerase-like_TIM-brl"/>
</dbReference>
<dbReference type="InterPro" id="IPR050312">
    <property type="entry name" value="IolE/XylAMocC-like"/>
</dbReference>
<evidence type="ECO:0000259" key="1">
    <source>
        <dbReference type="Pfam" id="PF01261"/>
    </source>
</evidence>
<protein>
    <submittedName>
        <fullName evidence="2">Endonuclease</fullName>
    </submittedName>
</protein>
<accession>H5SDW6</accession>
<dbReference type="InterPro" id="IPR036237">
    <property type="entry name" value="Xyl_isomerase-like_sf"/>
</dbReference>
<name>H5SDW6_9CHLR</name>
<dbReference type="Pfam" id="PF01261">
    <property type="entry name" value="AP_endonuc_2"/>
    <property type="match status" value="1"/>
</dbReference>
<keyword evidence="2" id="KW-0378">Hydrolase</keyword>
<dbReference type="PANTHER" id="PTHR12110">
    <property type="entry name" value="HYDROXYPYRUVATE ISOMERASE"/>
    <property type="match status" value="1"/>
</dbReference>
<dbReference type="EMBL" id="AP011686">
    <property type="protein sequence ID" value="BAL54352.1"/>
    <property type="molecule type" value="Genomic_DNA"/>
</dbReference>
<keyword evidence="2" id="KW-0255">Endonuclease</keyword>
<dbReference type="GO" id="GO:0004519">
    <property type="term" value="F:endonuclease activity"/>
    <property type="evidence" value="ECO:0007669"/>
    <property type="project" value="UniProtKB-KW"/>
</dbReference>